<dbReference type="PANTHER" id="PTHR20854">
    <property type="entry name" value="INOSITOL MONOPHOSPHATASE"/>
    <property type="match status" value="1"/>
</dbReference>
<dbReference type="PRINTS" id="PR00377">
    <property type="entry name" value="IMPHPHTASES"/>
</dbReference>
<dbReference type="GeneID" id="19017079"/>
<dbReference type="FunFam" id="3.40.190.80:FF:000002">
    <property type="entry name" value="Inositol-1-monophosphatase"/>
    <property type="match status" value="1"/>
</dbReference>
<dbReference type="Pfam" id="PF00459">
    <property type="entry name" value="Inositol_P"/>
    <property type="match status" value="1"/>
</dbReference>
<feature type="binding site" evidence="9">
    <location>
        <position position="90"/>
    </location>
    <ligand>
        <name>Mg(2+)</name>
        <dbReference type="ChEBI" id="CHEBI:18420"/>
        <label>2</label>
    </ligand>
</feature>
<feature type="binding site" evidence="9">
    <location>
        <position position="254"/>
    </location>
    <ligand>
        <name>Mg(2+)</name>
        <dbReference type="ChEBI" id="CHEBI:18420"/>
        <label>1</label>
        <note>catalytic</note>
    </ligand>
</feature>
<dbReference type="GO" id="GO:0006021">
    <property type="term" value="P:inositol biosynthetic process"/>
    <property type="evidence" value="ECO:0007669"/>
    <property type="project" value="UniProtKB-UniPathway"/>
</dbReference>
<dbReference type="OrthoDB" id="10254945at2759"/>
<evidence type="ECO:0000313" key="11">
    <source>
        <dbReference type="EMBL" id="CCO15730.1"/>
    </source>
</evidence>
<sequence>MPPPFQDEDEEDEEEEGKEELFLEETLRAAKWCAFLAGKEIRNAWGTTSSEVKNTKKNDVDLVTLTDEKCEKMIKEYIRERFPDHLIVGEEETAAGGDVIPEMSAKPTWYIDPVDGTTNFIHSYPNSCVSIGLTMKKEPVVGVVFNPITREMFVGVKGRGSQLINVGGNDLNEETDVKTIRVSNATTLKKALIATEIGVGRDEKTIDAIMGRIRNIVQNSRSVRCTGSCAMNMCAVASGRVDGFFEIGFGGPWDNCAATVIVREAGGVVVDPSGEEMHLNARRVLCANSREIMEEFVAALKPVEDGPAEPPKPSLATTL</sequence>
<evidence type="ECO:0000256" key="3">
    <source>
        <dbReference type="ARBA" id="ARBA00005152"/>
    </source>
</evidence>
<dbReference type="PROSITE" id="PS00630">
    <property type="entry name" value="IMP_2"/>
    <property type="match status" value="1"/>
</dbReference>
<protein>
    <recommendedName>
        <fullName evidence="10">Inositol-1-monophosphatase</fullName>
        <ecNumber evidence="10">3.1.3.25</ecNumber>
    </recommendedName>
</protein>
<dbReference type="STRING" id="41875.K8ETE0"/>
<dbReference type="InterPro" id="IPR000760">
    <property type="entry name" value="Inositol_monophosphatase-like"/>
</dbReference>
<reference evidence="11 12" key="1">
    <citation type="submission" date="2011-10" db="EMBL/GenBank/DDBJ databases">
        <authorList>
            <person name="Genoscope - CEA"/>
        </authorList>
    </citation>
    <scope>NUCLEOTIDE SEQUENCE [LARGE SCALE GENOMIC DNA]</scope>
    <source>
        <strain evidence="11 12">RCC 1105</strain>
    </source>
</reference>
<dbReference type="Proteomes" id="UP000198341">
    <property type="component" value="Chromosome 3"/>
</dbReference>
<keyword evidence="7 10" id="KW-0378">Hydrolase</keyword>
<feature type="binding site" evidence="9">
    <location>
        <position position="115"/>
    </location>
    <ligand>
        <name>Mg(2+)</name>
        <dbReference type="ChEBI" id="CHEBI:18420"/>
        <label>1</label>
        <note>catalytic</note>
    </ligand>
</feature>
<comment type="cofactor">
    <cofactor evidence="2 9 10">
        <name>Mg(2+)</name>
        <dbReference type="ChEBI" id="CHEBI:18420"/>
    </cofactor>
</comment>
<evidence type="ECO:0000256" key="4">
    <source>
        <dbReference type="ARBA" id="ARBA00009759"/>
    </source>
</evidence>
<evidence type="ECO:0000256" key="2">
    <source>
        <dbReference type="ARBA" id="ARBA00001946"/>
    </source>
</evidence>
<dbReference type="KEGG" id="bpg:Bathy03g05420"/>
<keyword evidence="6 9" id="KW-0479">Metal-binding</keyword>
<feature type="binding site" evidence="9">
    <location>
        <position position="112"/>
    </location>
    <ligand>
        <name>Mg(2+)</name>
        <dbReference type="ChEBI" id="CHEBI:18420"/>
        <label>1</label>
        <note>catalytic</note>
    </ligand>
</feature>
<gene>
    <name evidence="11" type="ORF">Bathy03g05420</name>
</gene>
<proteinExistence type="inferred from homology"/>
<dbReference type="InterPro" id="IPR020550">
    <property type="entry name" value="Inositol_monophosphatase_CS"/>
</dbReference>
<evidence type="ECO:0000256" key="10">
    <source>
        <dbReference type="RuleBase" id="RU364068"/>
    </source>
</evidence>
<accession>K8ETE0</accession>
<dbReference type="GO" id="GO:0007165">
    <property type="term" value="P:signal transduction"/>
    <property type="evidence" value="ECO:0007669"/>
    <property type="project" value="TreeGrafter"/>
</dbReference>
<dbReference type="InterPro" id="IPR033942">
    <property type="entry name" value="IMPase"/>
</dbReference>
<dbReference type="GO" id="GO:0046854">
    <property type="term" value="P:phosphatidylinositol phosphate biosynthetic process"/>
    <property type="evidence" value="ECO:0007669"/>
    <property type="project" value="InterPro"/>
</dbReference>
<dbReference type="PANTHER" id="PTHR20854:SF4">
    <property type="entry name" value="INOSITOL-1-MONOPHOSPHATASE-RELATED"/>
    <property type="match status" value="1"/>
</dbReference>
<dbReference type="Gene3D" id="3.30.540.10">
    <property type="entry name" value="Fructose-1,6-Bisphosphatase, subunit A, domain 1"/>
    <property type="match status" value="1"/>
</dbReference>
<dbReference type="RefSeq" id="XP_007514293.1">
    <property type="nucleotide sequence ID" value="XM_007514231.1"/>
</dbReference>
<keyword evidence="12" id="KW-1185">Reference proteome</keyword>
<evidence type="ECO:0000256" key="1">
    <source>
        <dbReference type="ARBA" id="ARBA00001033"/>
    </source>
</evidence>
<dbReference type="SUPFAM" id="SSF56655">
    <property type="entry name" value="Carbohydrate phosphatase"/>
    <property type="match status" value="1"/>
</dbReference>
<dbReference type="GO" id="GO:0008934">
    <property type="term" value="F:inositol monophosphate 1-phosphatase activity"/>
    <property type="evidence" value="ECO:0007669"/>
    <property type="project" value="InterPro"/>
</dbReference>
<evidence type="ECO:0000256" key="6">
    <source>
        <dbReference type="ARBA" id="ARBA00022723"/>
    </source>
</evidence>
<evidence type="ECO:0000256" key="8">
    <source>
        <dbReference type="ARBA" id="ARBA00022842"/>
    </source>
</evidence>
<keyword evidence="8 9" id="KW-0460">Magnesium</keyword>
<comment type="catalytic activity">
    <reaction evidence="1 10">
        <text>a myo-inositol phosphate + H2O = myo-inositol + phosphate</text>
        <dbReference type="Rhea" id="RHEA:24056"/>
        <dbReference type="ChEBI" id="CHEBI:15377"/>
        <dbReference type="ChEBI" id="CHEBI:17268"/>
        <dbReference type="ChEBI" id="CHEBI:43474"/>
        <dbReference type="ChEBI" id="CHEBI:84139"/>
        <dbReference type="EC" id="3.1.3.25"/>
    </reaction>
</comment>
<comment type="pathway">
    <text evidence="3 10">Polyol metabolism; myo-inositol biosynthesis; myo-inositol from D-glucose 6-phosphate: step 2/2.</text>
</comment>
<evidence type="ECO:0000313" key="12">
    <source>
        <dbReference type="Proteomes" id="UP000198341"/>
    </source>
</evidence>
<dbReference type="Gene3D" id="3.40.190.80">
    <property type="match status" value="1"/>
</dbReference>
<keyword evidence="5" id="KW-0452">Lithium</keyword>
<evidence type="ECO:0000256" key="5">
    <source>
        <dbReference type="ARBA" id="ARBA00022671"/>
    </source>
</evidence>
<dbReference type="UniPathway" id="UPA00823">
    <property type="reaction ID" value="UER00788"/>
</dbReference>
<dbReference type="AlphaFoldDB" id="K8ETE0"/>
<dbReference type="InterPro" id="IPR020583">
    <property type="entry name" value="Inositol_monoP_metal-BS"/>
</dbReference>
<dbReference type="EC" id="3.1.3.25" evidence="10"/>
<organism evidence="11 12">
    <name type="scientific">Bathycoccus prasinos</name>
    <dbReference type="NCBI Taxonomy" id="41875"/>
    <lineage>
        <taxon>Eukaryota</taxon>
        <taxon>Viridiplantae</taxon>
        <taxon>Chlorophyta</taxon>
        <taxon>Mamiellophyceae</taxon>
        <taxon>Mamiellales</taxon>
        <taxon>Bathycoccaceae</taxon>
        <taxon>Bathycoccus</taxon>
    </lineage>
</organism>
<dbReference type="CDD" id="cd01639">
    <property type="entry name" value="IMPase"/>
    <property type="match status" value="1"/>
</dbReference>
<name>K8ETE0_9CHLO</name>
<dbReference type="PROSITE" id="PS00629">
    <property type="entry name" value="IMP_1"/>
    <property type="match status" value="1"/>
</dbReference>
<dbReference type="GO" id="GO:0046872">
    <property type="term" value="F:metal ion binding"/>
    <property type="evidence" value="ECO:0007669"/>
    <property type="project" value="UniProtKB-KW"/>
</dbReference>
<dbReference type="FunFam" id="3.30.540.10:FF:000004">
    <property type="entry name" value="Inositol-1-monophosphatase"/>
    <property type="match status" value="1"/>
</dbReference>
<dbReference type="EMBL" id="FO082276">
    <property type="protein sequence ID" value="CCO15730.1"/>
    <property type="molecule type" value="Genomic_DNA"/>
</dbReference>
<comment type="similarity">
    <text evidence="4 10">Belongs to the inositol monophosphatase superfamily.</text>
</comment>
<dbReference type="eggNOG" id="KOG2951">
    <property type="taxonomic scope" value="Eukaryota"/>
</dbReference>
<evidence type="ECO:0000256" key="7">
    <source>
        <dbReference type="ARBA" id="ARBA00022801"/>
    </source>
</evidence>
<evidence type="ECO:0000256" key="9">
    <source>
        <dbReference type="PIRSR" id="PIRSR600760-2"/>
    </source>
</evidence>